<feature type="compositionally biased region" description="Basic and acidic residues" evidence="1">
    <location>
        <begin position="82"/>
        <end position="97"/>
    </location>
</feature>
<keyword evidence="4" id="KW-1185">Reference proteome</keyword>
<sequence length="292" mass="32463">MRPILANPPGVRIADPLMRMCDTRNYARLTGTARPVRCGFLHTAYTDGSGSGNQTRPPHFSAAFTREKPHHQSREPAPGPKWELRKASCRRKVEESGTKYSTYNKSSPTGTSVMLPGRTQITQSKEKEKTNPYAGEKRRQKRRSLLISFRSLEIAPLPGRVRVKDGVRSSAPNRSATMCVVSHSRRRWHSSTSKLPGFSDRFTCHGNRNTHHHHRKIYRHHRSLIRAAIVSVQAPSADRRQSAEKETASSHPKLLPQAGEDLATVGTGGLEKVNILNRHPLAGGPPSGRVNS</sequence>
<name>A0A084VSQ0_ANOSI</name>
<dbReference type="EMBL" id="ATLV01016136">
    <property type="status" value="NOT_ANNOTATED_CDS"/>
    <property type="molecule type" value="Genomic_DNA"/>
</dbReference>
<dbReference type="AlphaFoldDB" id="A0A084VSQ0"/>
<reference evidence="3" key="2">
    <citation type="submission" date="2020-05" db="UniProtKB">
        <authorList>
            <consortium name="EnsemblMetazoa"/>
        </authorList>
    </citation>
    <scope>IDENTIFICATION</scope>
</reference>
<proteinExistence type="predicted"/>
<organism evidence="2">
    <name type="scientific">Anopheles sinensis</name>
    <name type="common">Mosquito</name>
    <dbReference type="NCBI Taxonomy" id="74873"/>
    <lineage>
        <taxon>Eukaryota</taxon>
        <taxon>Metazoa</taxon>
        <taxon>Ecdysozoa</taxon>
        <taxon>Arthropoda</taxon>
        <taxon>Hexapoda</taxon>
        <taxon>Insecta</taxon>
        <taxon>Pterygota</taxon>
        <taxon>Neoptera</taxon>
        <taxon>Endopterygota</taxon>
        <taxon>Diptera</taxon>
        <taxon>Nematocera</taxon>
        <taxon>Culicoidea</taxon>
        <taxon>Culicidae</taxon>
        <taxon>Anophelinae</taxon>
        <taxon>Anopheles</taxon>
    </lineage>
</organism>
<dbReference type="EnsemblMetazoa" id="ASIC008606-RA">
    <property type="protein sequence ID" value="ASIC008606-PA"/>
    <property type="gene ID" value="ASIC008606"/>
</dbReference>
<feature type="compositionally biased region" description="Basic and acidic residues" evidence="1">
    <location>
        <begin position="65"/>
        <end position="74"/>
    </location>
</feature>
<protein>
    <submittedName>
        <fullName evidence="2 3">Pleiotropic regulatory protein</fullName>
    </submittedName>
</protein>
<feature type="compositionally biased region" description="Basic and acidic residues" evidence="1">
    <location>
        <begin position="237"/>
        <end position="248"/>
    </location>
</feature>
<accession>A0A084VSQ0</accession>
<gene>
    <name evidence="2" type="ORF">ZHAS_00008606</name>
</gene>
<feature type="compositionally biased region" description="Polar residues" evidence="1">
    <location>
        <begin position="98"/>
        <end position="112"/>
    </location>
</feature>
<dbReference type="VEuPathDB" id="VectorBase:ASIC008606"/>
<evidence type="ECO:0000313" key="2">
    <source>
        <dbReference type="EMBL" id="KFB40994.1"/>
    </source>
</evidence>
<reference evidence="2 4" key="1">
    <citation type="journal article" date="2014" name="BMC Genomics">
        <title>Genome sequence of Anopheles sinensis provides insight into genetics basis of mosquito competence for malaria parasites.</title>
        <authorList>
            <person name="Zhou D."/>
            <person name="Zhang D."/>
            <person name="Ding G."/>
            <person name="Shi L."/>
            <person name="Hou Q."/>
            <person name="Ye Y."/>
            <person name="Xu Y."/>
            <person name="Zhou H."/>
            <person name="Xiong C."/>
            <person name="Li S."/>
            <person name="Yu J."/>
            <person name="Hong S."/>
            <person name="Yu X."/>
            <person name="Zou P."/>
            <person name="Chen C."/>
            <person name="Chang X."/>
            <person name="Wang W."/>
            <person name="Lv Y."/>
            <person name="Sun Y."/>
            <person name="Ma L."/>
            <person name="Shen B."/>
            <person name="Zhu C."/>
        </authorList>
    </citation>
    <scope>NUCLEOTIDE SEQUENCE [LARGE SCALE GENOMIC DNA]</scope>
</reference>
<dbReference type="Proteomes" id="UP000030765">
    <property type="component" value="Unassembled WGS sequence"/>
</dbReference>
<feature type="region of interest" description="Disordered" evidence="1">
    <location>
        <begin position="47"/>
        <end position="139"/>
    </location>
</feature>
<evidence type="ECO:0000313" key="3">
    <source>
        <dbReference type="EnsemblMetazoa" id="ASIC008606-PA"/>
    </source>
</evidence>
<feature type="compositionally biased region" description="Polar residues" evidence="1">
    <location>
        <begin position="47"/>
        <end position="56"/>
    </location>
</feature>
<feature type="region of interest" description="Disordered" evidence="1">
    <location>
        <begin position="233"/>
        <end position="266"/>
    </location>
</feature>
<evidence type="ECO:0000256" key="1">
    <source>
        <dbReference type="SAM" id="MobiDB-lite"/>
    </source>
</evidence>
<dbReference type="EMBL" id="KE525057">
    <property type="protein sequence ID" value="KFB40994.1"/>
    <property type="molecule type" value="Genomic_DNA"/>
</dbReference>
<evidence type="ECO:0000313" key="4">
    <source>
        <dbReference type="Proteomes" id="UP000030765"/>
    </source>
</evidence>